<comment type="similarity">
    <text evidence="2">Belongs to the EFG1 family.</text>
</comment>
<evidence type="ECO:0000256" key="2">
    <source>
        <dbReference type="ARBA" id="ARBA00006916"/>
    </source>
</evidence>
<dbReference type="InterPro" id="IPR050786">
    <property type="entry name" value="EFG1_rRNA-proc"/>
</dbReference>
<feature type="compositionally biased region" description="Basic residues" evidence="9">
    <location>
        <begin position="1"/>
        <end position="12"/>
    </location>
</feature>
<evidence type="ECO:0000256" key="7">
    <source>
        <dbReference type="ARBA" id="ARBA00023242"/>
    </source>
</evidence>
<sequence>MPAERHQRKKARTSTGTSTGKGANAEAGPSGSGTGFKIPSLEERGADALPGLNKIKASLRQARRLLNKETLEPSLRIATQRRVAALEADLAAAERRDVEKKNGAKYHAIKFFERQKLGRVIRRAQRKLNEAEESGRDKKTARAEKELLHARVMLNYVLYYPNSIKYISLFPKDKEDDGEKEKLRVPKYLDAELSDDMDKTERTRLAMLLETRGLMDEGKLSGTPEKETERRQVELSSVAGAGDGAKKRKTNAEAETKEEDDFFDSD</sequence>
<dbReference type="InterPro" id="IPR019310">
    <property type="entry name" value="Efg1"/>
</dbReference>
<evidence type="ECO:0000256" key="8">
    <source>
        <dbReference type="SAM" id="Coils"/>
    </source>
</evidence>
<comment type="caution">
    <text evidence="10">The sequence shown here is derived from an EMBL/GenBank/DDBJ whole genome shotgun (WGS) entry which is preliminary data.</text>
</comment>
<protein>
    <recommendedName>
        <fullName evidence="3">rRNA-processing protein EFG1</fullName>
    </recommendedName>
    <alternativeName>
        <fullName evidence="4">rRNA-processing protein efg1</fullName>
    </alternativeName>
</protein>
<dbReference type="PANTHER" id="PTHR33911">
    <property type="entry name" value="RRNA-PROCESSING PROTEIN EFG1"/>
    <property type="match status" value="1"/>
</dbReference>
<name>A0AAD3Y942_9TREE</name>
<feature type="coiled-coil region" evidence="8">
    <location>
        <begin position="52"/>
        <end position="141"/>
    </location>
</feature>
<evidence type="ECO:0000256" key="6">
    <source>
        <dbReference type="ARBA" id="ARBA00023054"/>
    </source>
</evidence>
<dbReference type="AlphaFoldDB" id="A0AAD3Y942"/>
<keyword evidence="11" id="KW-1185">Reference proteome</keyword>
<dbReference type="PANTHER" id="PTHR33911:SF1">
    <property type="entry name" value="RRNA-PROCESSING PROTEIN EFG1"/>
    <property type="match status" value="1"/>
</dbReference>
<keyword evidence="6 8" id="KW-0175">Coiled coil</keyword>
<feature type="compositionally biased region" description="Basic and acidic residues" evidence="9">
    <location>
        <begin position="214"/>
        <end position="233"/>
    </location>
</feature>
<feature type="compositionally biased region" description="Acidic residues" evidence="9">
    <location>
        <begin position="256"/>
        <end position="266"/>
    </location>
</feature>
<dbReference type="EMBL" id="BTCM01000001">
    <property type="protein sequence ID" value="GMK53452.1"/>
    <property type="molecule type" value="Genomic_DNA"/>
</dbReference>
<evidence type="ECO:0000313" key="10">
    <source>
        <dbReference type="EMBL" id="GMK53452.1"/>
    </source>
</evidence>
<evidence type="ECO:0000313" key="11">
    <source>
        <dbReference type="Proteomes" id="UP001222932"/>
    </source>
</evidence>
<feature type="region of interest" description="Disordered" evidence="9">
    <location>
        <begin position="1"/>
        <end position="42"/>
    </location>
</feature>
<dbReference type="GO" id="GO:0030688">
    <property type="term" value="C:preribosome, small subunit precursor"/>
    <property type="evidence" value="ECO:0007669"/>
    <property type="project" value="TreeGrafter"/>
</dbReference>
<evidence type="ECO:0000256" key="3">
    <source>
        <dbReference type="ARBA" id="ARBA00018689"/>
    </source>
</evidence>
<evidence type="ECO:0000256" key="5">
    <source>
        <dbReference type="ARBA" id="ARBA00022552"/>
    </source>
</evidence>
<reference evidence="10" key="1">
    <citation type="journal article" date="2023" name="BMC Genomics">
        <title>Chromosome-level genome assemblies of Cutaneotrichosporon spp. (Trichosporonales, Basidiomycota) reveal imbalanced evolution between nucleotide sequences and chromosome synteny.</title>
        <authorList>
            <person name="Kobayashi Y."/>
            <person name="Kayamori A."/>
            <person name="Aoki K."/>
            <person name="Shiwa Y."/>
            <person name="Matsutani M."/>
            <person name="Fujita N."/>
            <person name="Sugita T."/>
            <person name="Iwasaki W."/>
            <person name="Tanaka N."/>
            <person name="Takashima M."/>
        </authorList>
    </citation>
    <scope>NUCLEOTIDE SEQUENCE</scope>
    <source>
        <strain evidence="10">HIS016</strain>
    </source>
</reference>
<organism evidence="10 11">
    <name type="scientific">Cutaneotrichosporon spelunceum</name>
    <dbReference type="NCBI Taxonomy" id="1672016"/>
    <lineage>
        <taxon>Eukaryota</taxon>
        <taxon>Fungi</taxon>
        <taxon>Dikarya</taxon>
        <taxon>Basidiomycota</taxon>
        <taxon>Agaricomycotina</taxon>
        <taxon>Tremellomycetes</taxon>
        <taxon>Trichosporonales</taxon>
        <taxon>Trichosporonaceae</taxon>
        <taxon>Cutaneotrichosporon</taxon>
    </lineage>
</organism>
<dbReference type="GO" id="GO:0000462">
    <property type="term" value="P:maturation of SSU-rRNA from tricistronic rRNA transcript (SSU-rRNA, 5.8S rRNA, LSU-rRNA)"/>
    <property type="evidence" value="ECO:0007669"/>
    <property type="project" value="TreeGrafter"/>
</dbReference>
<evidence type="ECO:0000256" key="4">
    <source>
        <dbReference type="ARBA" id="ARBA00019827"/>
    </source>
</evidence>
<accession>A0AAD3Y942</accession>
<dbReference type="GO" id="GO:0005730">
    <property type="term" value="C:nucleolus"/>
    <property type="evidence" value="ECO:0007669"/>
    <property type="project" value="UniProtKB-SubCell"/>
</dbReference>
<comment type="subcellular location">
    <subcellularLocation>
        <location evidence="1">Nucleus</location>
        <location evidence="1">Nucleolus</location>
    </subcellularLocation>
</comment>
<evidence type="ECO:0000256" key="9">
    <source>
        <dbReference type="SAM" id="MobiDB-lite"/>
    </source>
</evidence>
<evidence type="ECO:0000256" key="1">
    <source>
        <dbReference type="ARBA" id="ARBA00004604"/>
    </source>
</evidence>
<dbReference type="Proteomes" id="UP001222932">
    <property type="component" value="Unassembled WGS sequence"/>
</dbReference>
<proteinExistence type="inferred from homology"/>
<feature type="region of interest" description="Disordered" evidence="9">
    <location>
        <begin position="214"/>
        <end position="266"/>
    </location>
</feature>
<dbReference type="Pfam" id="PF10153">
    <property type="entry name" value="Efg1"/>
    <property type="match status" value="1"/>
</dbReference>
<keyword evidence="7" id="KW-0539">Nucleus</keyword>
<reference evidence="10" key="2">
    <citation type="submission" date="2023-06" db="EMBL/GenBank/DDBJ databases">
        <authorList>
            <person name="Kobayashi Y."/>
            <person name="Kayamori A."/>
            <person name="Aoki K."/>
            <person name="Shiwa Y."/>
            <person name="Fujita N."/>
            <person name="Sugita T."/>
            <person name="Iwasaki W."/>
            <person name="Tanaka N."/>
            <person name="Takashima M."/>
        </authorList>
    </citation>
    <scope>NUCLEOTIDE SEQUENCE</scope>
    <source>
        <strain evidence="10">HIS016</strain>
    </source>
</reference>
<keyword evidence="5" id="KW-0698">rRNA processing</keyword>
<gene>
    <name evidence="10" type="primary">EFG1</name>
    <name evidence="10" type="ORF">CspeluHIS016_0100380</name>
</gene>